<organism evidence="3 4">
    <name type="scientific">Mycena indigotica</name>
    <dbReference type="NCBI Taxonomy" id="2126181"/>
    <lineage>
        <taxon>Eukaryota</taxon>
        <taxon>Fungi</taxon>
        <taxon>Dikarya</taxon>
        <taxon>Basidiomycota</taxon>
        <taxon>Agaricomycotina</taxon>
        <taxon>Agaricomycetes</taxon>
        <taxon>Agaricomycetidae</taxon>
        <taxon>Agaricales</taxon>
        <taxon>Marasmiineae</taxon>
        <taxon>Mycenaceae</taxon>
        <taxon>Mycena</taxon>
    </lineage>
</organism>
<sequence length="307" mass="33922">MRALRFLLTSSPSIMLQNPSTASGHPVLDSTSDFKLNTVKSASNRNPQPRRSRAGQGKPTNVRPTHFLSLPIGHHPELRARIKALHERVLSPDATAIEGIDKSILVDPRRLHFTLGVMALSPSAAVGTSPPSITTPAPPTHTLDEAIALLRSLEPAVAELTEGPLRVPLNKMGVLKMQKGQAGVLYLGPKDEKSEDTMKLRRVLELVNRRFREEGFISDPERPAVLHCTIVNASHRKPRRMPRTFSYREIFEMASGNDTNSKEQYVDVDFGSWLAPEIQLCVMGIHGPENEYVSCASIPLVKPKNEI</sequence>
<dbReference type="Proteomes" id="UP000636479">
    <property type="component" value="Unassembled WGS sequence"/>
</dbReference>
<dbReference type="PANTHER" id="PTHR13360">
    <property type="entry name" value="ACTIVATING SIGNAL COINTEGRATOR 1 COMPLEX SUBUNIT 1"/>
    <property type="match status" value="1"/>
</dbReference>
<accession>A0A8H6SK96</accession>
<evidence type="ECO:0000256" key="1">
    <source>
        <dbReference type="SAM" id="MobiDB-lite"/>
    </source>
</evidence>
<dbReference type="RefSeq" id="XP_037218753.1">
    <property type="nucleotide sequence ID" value="XM_037365511.1"/>
</dbReference>
<gene>
    <name evidence="3" type="ORF">MIND_00885800</name>
</gene>
<dbReference type="GO" id="GO:0006307">
    <property type="term" value="P:DNA alkylation repair"/>
    <property type="evidence" value="ECO:0007669"/>
    <property type="project" value="InterPro"/>
</dbReference>
<evidence type="ECO:0000313" key="3">
    <source>
        <dbReference type="EMBL" id="KAF7299365.1"/>
    </source>
</evidence>
<protein>
    <recommendedName>
        <fullName evidence="2">A-kinase anchor protein 7-like phosphoesterase domain-containing protein</fullName>
    </recommendedName>
</protein>
<evidence type="ECO:0000313" key="4">
    <source>
        <dbReference type="Proteomes" id="UP000636479"/>
    </source>
</evidence>
<dbReference type="Gene3D" id="3.90.1140.10">
    <property type="entry name" value="Cyclic phosphodiesterase"/>
    <property type="match status" value="1"/>
</dbReference>
<dbReference type="GO" id="GO:0006355">
    <property type="term" value="P:regulation of DNA-templated transcription"/>
    <property type="evidence" value="ECO:0007669"/>
    <property type="project" value="TreeGrafter"/>
</dbReference>
<dbReference type="InterPro" id="IPR009210">
    <property type="entry name" value="ASCC1"/>
</dbReference>
<keyword evidence="4" id="KW-1185">Reference proteome</keyword>
<feature type="domain" description="A-kinase anchor protein 7-like phosphoesterase" evidence="2">
    <location>
        <begin position="64"/>
        <end position="300"/>
    </location>
</feature>
<comment type="caution">
    <text evidence="3">The sequence shown here is derived from an EMBL/GenBank/DDBJ whole genome shotgun (WGS) entry which is preliminary data.</text>
</comment>
<dbReference type="Pfam" id="PF10469">
    <property type="entry name" value="AKAP7_NLS"/>
    <property type="match status" value="1"/>
</dbReference>
<dbReference type="AlphaFoldDB" id="A0A8H6SK96"/>
<dbReference type="GO" id="GO:0005634">
    <property type="term" value="C:nucleus"/>
    <property type="evidence" value="ECO:0007669"/>
    <property type="project" value="TreeGrafter"/>
</dbReference>
<dbReference type="OrthoDB" id="277832at2759"/>
<reference evidence="3" key="1">
    <citation type="submission" date="2020-05" db="EMBL/GenBank/DDBJ databases">
        <title>Mycena genomes resolve the evolution of fungal bioluminescence.</title>
        <authorList>
            <person name="Tsai I.J."/>
        </authorList>
    </citation>
    <scope>NUCLEOTIDE SEQUENCE</scope>
    <source>
        <strain evidence="3">171206Taipei</strain>
    </source>
</reference>
<evidence type="ECO:0000259" key="2">
    <source>
        <dbReference type="Pfam" id="PF10469"/>
    </source>
</evidence>
<dbReference type="EMBL" id="JACAZF010000007">
    <property type="protein sequence ID" value="KAF7299365.1"/>
    <property type="molecule type" value="Genomic_DNA"/>
</dbReference>
<proteinExistence type="predicted"/>
<dbReference type="InterPro" id="IPR019510">
    <property type="entry name" value="AKAP7-like_phosphoesterase"/>
</dbReference>
<dbReference type="GeneID" id="59348027"/>
<name>A0A8H6SK96_9AGAR</name>
<feature type="region of interest" description="Disordered" evidence="1">
    <location>
        <begin position="39"/>
        <end position="69"/>
    </location>
</feature>
<dbReference type="PANTHER" id="PTHR13360:SF1">
    <property type="entry name" value="ACTIVATING SIGNAL COINTEGRATOR 1 COMPLEX SUBUNIT 1"/>
    <property type="match status" value="1"/>
</dbReference>